<dbReference type="NCBIfam" id="TIGR00254">
    <property type="entry name" value="GGDEF"/>
    <property type="match status" value="1"/>
</dbReference>
<dbReference type="PROSITE" id="PS50883">
    <property type="entry name" value="EAL"/>
    <property type="match status" value="1"/>
</dbReference>
<dbReference type="PANTHER" id="PTHR33121">
    <property type="entry name" value="CYCLIC DI-GMP PHOSPHODIESTERASE PDEF"/>
    <property type="match status" value="1"/>
</dbReference>
<evidence type="ECO:0000259" key="3">
    <source>
        <dbReference type="PROSITE" id="PS50887"/>
    </source>
</evidence>
<dbReference type="PROSITE" id="PS50887">
    <property type="entry name" value="GGDEF"/>
    <property type="match status" value="1"/>
</dbReference>
<evidence type="ECO:0000313" key="5">
    <source>
        <dbReference type="Proteomes" id="UP000528457"/>
    </source>
</evidence>
<feature type="transmembrane region" description="Helical" evidence="1">
    <location>
        <begin position="297"/>
        <end position="318"/>
    </location>
</feature>
<protein>
    <submittedName>
        <fullName evidence="4">Diguanylate cyclase (GGDEF)-like protein</fullName>
    </submittedName>
</protein>
<gene>
    <name evidence="4" type="ORF">HNR48_003058</name>
</gene>
<dbReference type="Proteomes" id="UP000528457">
    <property type="component" value="Unassembled WGS sequence"/>
</dbReference>
<feature type="domain" description="EAL" evidence="2">
    <location>
        <begin position="703"/>
        <end position="956"/>
    </location>
</feature>
<dbReference type="GO" id="GO:0071111">
    <property type="term" value="F:cyclic-guanylate-specific phosphodiesterase activity"/>
    <property type="evidence" value="ECO:0007669"/>
    <property type="project" value="InterPro"/>
</dbReference>
<keyword evidence="1" id="KW-0812">Transmembrane</keyword>
<dbReference type="InterPro" id="IPR029787">
    <property type="entry name" value="Nucleotide_cyclase"/>
</dbReference>
<proteinExistence type="predicted"/>
<comment type="caution">
    <text evidence="4">The sequence shown here is derived from an EMBL/GenBank/DDBJ whole genome shotgun (WGS) entry which is preliminary data.</text>
</comment>
<sequence length="981" mass="110067">MRSVFLSLKWQVAISVSLILFLGIGLITIFGQNNLEQTFIQERDRILKDRQRSINTALFSIQRQLLHIAGHLQGQAAQLDPDLSLRKRLSQTVHSNWDQLNFEWEVDAVLLYGSDQEAWLQLGLPSMQSLLPKEWLNAVYRSESPLDKIFCRHSCWQVVAVPVLIDTNQNGVMILVKSLVDAVIEFQQSTAADVGILIPPGNSENALQNPLRRIPNWQRDIVALTGGASAHEALQTLSQEVALDNLVNQRKVLPFKQQNLELAIVSLSAQSPAEQASVLIIEDVSAQLNELHSTIKALLLSALVILISAEIALLSMLWSPMSQLRKVATVLPELARNDRNRLDLLPQLPKKDGLLRNEIHNLQDSSIDLAEKLAEMDEQIKLRTRGLKIRSRELLAEKNFATTLINNVQAIILTQDKEGNIHLINNEGCMLLGTPMTADNKTKEQLNYFSSFGFSDNDVVTQGITSLCQSQNHGNSFQHEGELELRGQNYYMQWKHSLLPGKDEMILTVGIDLSGRKAAEDNLAWLADHDHLTKLFNRRHFQREFEQILKRSHRNKRSGALFFFDIDQFKIINDTSGHPAGDRLLCEVANHLSLGIRNIDVFARLGGDEFGLLVEEINDEGIIILAQKLCDIVGNIEVNLEGLKHKISISIGIVKFPAHGKEVDELMANVDLAMYKAKANNNGRSNWQMYSASSSKKGELVKTMDWQAKIRNALDLQRLTLYYQPIYDIKNKTISHYEALLRMLDEEGNIISPGQFIPIAEQTGLIMELDQYVVQQAIRDLLGFQSQGQDIHIAINISANALASAEFIQSLTQITLNRESLHGKIIFELTETAAVEDVRATADIINSCKRMGYHFSIDDFGKGYASWFYLRELPVDYVKIDGSFVHNLASSKEDYLFVQAINNVAQGLGKKTVAEFVEDAESLALIEELGIDYAQGYYIGKPAEQLLKDGDISHLDGTTDATNNVTAIQKNKDYAKNINKG</sequence>
<accession>A0A7X0JW19</accession>
<keyword evidence="1" id="KW-1133">Transmembrane helix</keyword>
<dbReference type="SUPFAM" id="SSF55073">
    <property type="entry name" value="Nucleotide cyclase"/>
    <property type="match status" value="1"/>
</dbReference>
<dbReference type="EMBL" id="JACHHT010000002">
    <property type="protein sequence ID" value="MBB6522773.1"/>
    <property type="molecule type" value="Genomic_DNA"/>
</dbReference>
<dbReference type="Gene3D" id="3.20.20.450">
    <property type="entry name" value="EAL domain"/>
    <property type="match status" value="1"/>
</dbReference>
<feature type="domain" description="GGDEF" evidence="3">
    <location>
        <begin position="557"/>
        <end position="692"/>
    </location>
</feature>
<dbReference type="Gene3D" id="3.30.70.270">
    <property type="match status" value="1"/>
</dbReference>
<dbReference type="InParanoid" id="A0A7X0JW19"/>
<dbReference type="Pfam" id="PF00990">
    <property type="entry name" value="GGDEF"/>
    <property type="match status" value="1"/>
</dbReference>
<feature type="transmembrane region" description="Helical" evidence="1">
    <location>
        <begin position="12"/>
        <end position="31"/>
    </location>
</feature>
<dbReference type="CDD" id="cd01949">
    <property type="entry name" value="GGDEF"/>
    <property type="match status" value="1"/>
</dbReference>
<dbReference type="CDD" id="cd01948">
    <property type="entry name" value="EAL"/>
    <property type="match status" value="1"/>
</dbReference>
<organism evidence="4 5">
    <name type="scientific">Pseudoteredinibacter isoporae</name>
    <dbReference type="NCBI Taxonomy" id="570281"/>
    <lineage>
        <taxon>Bacteria</taxon>
        <taxon>Pseudomonadati</taxon>
        <taxon>Pseudomonadota</taxon>
        <taxon>Gammaproteobacteria</taxon>
        <taxon>Cellvibrionales</taxon>
        <taxon>Cellvibrionaceae</taxon>
        <taxon>Pseudoteredinibacter</taxon>
    </lineage>
</organism>
<evidence type="ECO:0000259" key="2">
    <source>
        <dbReference type="PROSITE" id="PS50883"/>
    </source>
</evidence>
<dbReference type="InterPro" id="IPR050706">
    <property type="entry name" value="Cyclic-di-GMP_PDE-like"/>
</dbReference>
<dbReference type="SUPFAM" id="SSF141868">
    <property type="entry name" value="EAL domain-like"/>
    <property type="match status" value="1"/>
</dbReference>
<reference evidence="4 5" key="1">
    <citation type="submission" date="2020-08" db="EMBL/GenBank/DDBJ databases">
        <title>Genomic Encyclopedia of Type Strains, Phase IV (KMG-IV): sequencing the most valuable type-strain genomes for metagenomic binning, comparative biology and taxonomic classification.</title>
        <authorList>
            <person name="Goeker M."/>
        </authorList>
    </citation>
    <scope>NUCLEOTIDE SEQUENCE [LARGE SCALE GENOMIC DNA]</scope>
    <source>
        <strain evidence="4 5">DSM 22368</strain>
    </source>
</reference>
<keyword evidence="5" id="KW-1185">Reference proteome</keyword>
<dbReference type="Pfam" id="PF00563">
    <property type="entry name" value="EAL"/>
    <property type="match status" value="1"/>
</dbReference>
<name>A0A7X0JW19_9GAMM</name>
<dbReference type="InterPro" id="IPR035919">
    <property type="entry name" value="EAL_sf"/>
</dbReference>
<evidence type="ECO:0000256" key="1">
    <source>
        <dbReference type="SAM" id="Phobius"/>
    </source>
</evidence>
<dbReference type="InterPro" id="IPR000160">
    <property type="entry name" value="GGDEF_dom"/>
</dbReference>
<keyword evidence="1" id="KW-0472">Membrane</keyword>
<dbReference type="InterPro" id="IPR001633">
    <property type="entry name" value="EAL_dom"/>
</dbReference>
<evidence type="ECO:0000313" key="4">
    <source>
        <dbReference type="EMBL" id="MBB6522773.1"/>
    </source>
</evidence>
<dbReference type="Pfam" id="PF14827">
    <property type="entry name" value="dCache_3"/>
    <property type="match status" value="1"/>
</dbReference>
<dbReference type="InterPro" id="IPR029150">
    <property type="entry name" value="dCache_3"/>
</dbReference>
<dbReference type="PANTHER" id="PTHR33121:SF79">
    <property type="entry name" value="CYCLIC DI-GMP PHOSPHODIESTERASE PDED-RELATED"/>
    <property type="match status" value="1"/>
</dbReference>
<dbReference type="SMART" id="SM00052">
    <property type="entry name" value="EAL"/>
    <property type="match status" value="1"/>
</dbReference>
<dbReference type="AlphaFoldDB" id="A0A7X0JW19"/>
<dbReference type="InterPro" id="IPR043128">
    <property type="entry name" value="Rev_trsase/Diguanyl_cyclase"/>
</dbReference>
<dbReference type="SMART" id="SM00267">
    <property type="entry name" value="GGDEF"/>
    <property type="match status" value="1"/>
</dbReference>
<dbReference type="RefSeq" id="WP_166845239.1">
    <property type="nucleotide sequence ID" value="NZ_JAAONY010000002.1"/>
</dbReference>